<reference evidence="2 3" key="1">
    <citation type="submission" date="2019-09" db="EMBL/GenBank/DDBJ databases">
        <title>Draft genome sequences of 48 bacterial type strains from the CCUG.</title>
        <authorList>
            <person name="Tunovic T."/>
            <person name="Pineiro-Iglesias B."/>
            <person name="Unosson C."/>
            <person name="Inganas E."/>
            <person name="Ohlen M."/>
            <person name="Cardew S."/>
            <person name="Jensie-Markopoulos S."/>
            <person name="Salva-Serra F."/>
            <person name="Jaen-Luchoro D."/>
            <person name="Karlsson R."/>
            <person name="Svensson-Stadler L."/>
            <person name="Chun J."/>
            <person name="Moore E."/>
        </authorList>
    </citation>
    <scope>NUCLEOTIDE SEQUENCE [LARGE SCALE GENOMIC DNA]</scope>
    <source>
        <strain evidence="2 3">CCUG 65687</strain>
    </source>
</reference>
<keyword evidence="1" id="KW-0732">Signal</keyword>
<feature type="signal peptide" evidence="1">
    <location>
        <begin position="1"/>
        <end position="27"/>
    </location>
</feature>
<name>A0A6L3N802_9BURK</name>
<proteinExistence type="predicted"/>
<sequence>MTERVKLKVGRWVAGVLGALLMPLALAQPPHGGQAFGGGQGFGHGFGGGDMRAFGQPAGNAPVWRR</sequence>
<dbReference type="Proteomes" id="UP000473571">
    <property type="component" value="Unassembled WGS sequence"/>
</dbReference>
<dbReference type="EMBL" id="VZOL01000964">
    <property type="protein sequence ID" value="KAB0645186.1"/>
    <property type="molecule type" value="Genomic_DNA"/>
</dbReference>
<dbReference type="AlphaFoldDB" id="A0A6L3N802"/>
<feature type="chain" id="PRO_5026698754" evidence="1">
    <location>
        <begin position="28"/>
        <end position="66"/>
    </location>
</feature>
<accession>A0A6L3N802</accession>
<evidence type="ECO:0000313" key="3">
    <source>
        <dbReference type="Proteomes" id="UP000473571"/>
    </source>
</evidence>
<feature type="non-terminal residue" evidence="2">
    <location>
        <position position="66"/>
    </location>
</feature>
<evidence type="ECO:0000313" key="2">
    <source>
        <dbReference type="EMBL" id="KAB0645186.1"/>
    </source>
</evidence>
<organism evidence="2 3">
    <name type="scientific">Burkholderia territorii</name>
    <dbReference type="NCBI Taxonomy" id="1503055"/>
    <lineage>
        <taxon>Bacteria</taxon>
        <taxon>Pseudomonadati</taxon>
        <taxon>Pseudomonadota</taxon>
        <taxon>Betaproteobacteria</taxon>
        <taxon>Burkholderiales</taxon>
        <taxon>Burkholderiaceae</taxon>
        <taxon>Burkholderia</taxon>
        <taxon>Burkholderia cepacia complex</taxon>
    </lineage>
</organism>
<gene>
    <name evidence="2" type="ORF">F7R13_32355</name>
</gene>
<protein>
    <submittedName>
        <fullName evidence="2">Peptide-binding protein</fullName>
    </submittedName>
</protein>
<comment type="caution">
    <text evidence="2">The sequence shown here is derived from an EMBL/GenBank/DDBJ whole genome shotgun (WGS) entry which is preliminary data.</text>
</comment>
<evidence type="ECO:0000256" key="1">
    <source>
        <dbReference type="SAM" id="SignalP"/>
    </source>
</evidence>